<name>A0A937RND1_9ACTN</name>
<reference evidence="2" key="1">
    <citation type="submission" date="2020-12" db="EMBL/GenBank/DDBJ databases">
        <title>Genomic characterization of non-nitrogen-fixing Frankia strains.</title>
        <authorList>
            <person name="Carlos-Shanley C."/>
            <person name="Guerra T."/>
            <person name="Hahn D."/>
        </authorList>
    </citation>
    <scope>NUCLEOTIDE SEQUENCE</scope>
    <source>
        <strain evidence="2">CN6</strain>
    </source>
</reference>
<protein>
    <submittedName>
        <fullName evidence="2">Uncharacterized protein</fullName>
    </submittedName>
</protein>
<proteinExistence type="predicted"/>
<evidence type="ECO:0000256" key="1">
    <source>
        <dbReference type="SAM" id="MobiDB-lite"/>
    </source>
</evidence>
<feature type="region of interest" description="Disordered" evidence="1">
    <location>
        <begin position="21"/>
        <end position="48"/>
    </location>
</feature>
<evidence type="ECO:0000313" key="3">
    <source>
        <dbReference type="Proteomes" id="UP000604475"/>
    </source>
</evidence>
<evidence type="ECO:0000313" key="2">
    <source>
        <dbReference type="EMBL" id="MBL7629633.1"/>
    </source>
</evidence>
<dbReference type="Proteomes" id="UP000604475">
    <property type="component" value="Unassembled WGS sequence"/>
</dbReference>
<gene>
    <name evidence="2" type="ORF">I7412_21165</name>
</gene>
<accession>A0A937RND1</accession>
<keyword evidence="3" id="KW-1185">Reference proteome</keyword>
<dbReference type="AlphaFoldDB" id="A0A937RND1"/>
<feature type="compositionally biased region" description="Low complexity" evidence="1">
    <location>
        <begin position="32"/>
        <end position="48"/>
    </location>
</feature>
<dbReference type="EMBL" id="JAEACQ010000233">
    <property type="protein sequence ID" value="MBL7629633.1"/>
    <property type="molecule type" value="Genomic_DNA"/>
</dbReference>
<comment type="caution">
    <text evidence="2">The sequence shown here is derived from an EMBL/GenBank/DDBJ whole genome shotgun (WGS) entry which is preliminary data.</text>
</comment>
<organism evidence="2 3">
    <name type="scientific">Frankia nepalensis</name>
    <dbReference type="NCBI Taxonomy" id="1836974"/>
    <lineage>
        <taxon>Bacteria</taxon>
        <taxon>Bacillati</taxon>
        <taxon>Actinomycetota</taxon>
        <taxon>Actinomycetes</taxon>
        <taxon>Frankiales</taxon>
        <taxon>Frankiaceae</taxon>
        <taxon>Frankia</taxon>
    </lineage>
</organism>
<sequence length="245" mass="23746">MAGMGAAALALTLAACGLTGGDDDEPTAPQGSPTTAITTVPVAPTTAPAPSAQAADFVLTTAAGLTGFAPATGGDGTGAPPFIALASCLGVSPADVADGSTDQAAGANLANSGTGITLWSAAQIVPAGQVERDAGLLRHPRFADCAAEQAKTDALAAIEASGATAFDAEAVVLETPLPAGALGRTSVVVVAGTSAGGQAQLFYDTVYLGSGQVEAQLHLVGRIDQPGEDLVNAAVAQLTAKLGQQ</sequence>